<evidence type="ECO:0000313" key="1">
    <source>
        <dbReference type="EMBL" id="SHL46139.1"/>
    </source>
</evidence>
<proteinExistence type="predicted"/>
<protein>
    <submittedName>
        <fullName evidence="1">Uncharacterized protein</fullName>
    </submittedName>
</protein>
<evidence type="ECO:0000313" key="2">
    <source>
        <dbReference type="Proteomes" id="UP000183947"/>
    </source>
</evidence>
<name>A0A1M7AUN6_9BACT</name>
<dbReference type="Proteomes" id="UP000183947">
    <property type="component" value="Unassembled WGS sequence"/>
</dbReference>
<sequence>MAAWGLRPGYSSCFTVRLVKYIFWCLAILASALPLQAQVRSSLSIEIHLQAEPLLLTSPTIYVEQVLDARPYQAQDLGFGRRGLGTVVRPIQLPQSAAAELQSFLRNRLTANAAARPVVLRLTGLSATEADSKGTGTGVADELAAEYYARRPDTTYFLLCRVEANITTLATDPTRQHAANLAELLRRGLEQIERVDWAAQQAAGPFYTTAQLRQPAAAVPYPIQTTALLRPGVYRSFLEFRQNAPGQPGNVTVDARNYYGSEWQGLRTVAPFLLTPEGTRMAVEDAWGFCDGQQIYIRQGKDYYLLERRGPVFMFFAPSQRPNNNTLIYGGPPKAPFSLGLEYGLVTDYTGVASGRGAEVPRPTHLMLYRRRGGSPTPLPVFLDGKPVGQLPANDYLSVPLQYTGYPVRLCVGAETCLEVRPSFSEANYVEYQPAAATPLQVVPVREGAAQVTRMAGR</sequence>
<keyword evidence="2" id="KW-1185">Reference proteome</keyword>
<gene>
    <name evidence="1" type="ORF">SAMN02746009_02768</name>
</gene>
<accession>A0A1M7AUN6</accession>
<dbReference type="AlphaFoldDB" id="A0A1M7AUN6"/>
<reference evidence="2" key="1">
    <citation type="submission" date="2016-11" db="EMBL/GenBank/DDBJ databases">
        <authorList>
            <person name="Varghese N."/>
            <person name="Submissions S."/>
        </authorList>
    </citation>
    <scope>NUCLEOTIDE SEQUENCE [LARGE SCALE GENOMIC DNA]</scope>
    <source>
        <strain evidence="2">DSM 18569</strain>
    </source>
</reference>
<dbReference type="EMBL" id="FRAS01000015">
    <property type="protein sequence ID" value="SHL46139.1"/>
    <property type="molecule type" value="Genomic_DNA"/>
</dbReference>
<organism evidence="1 2">
    <name type="scientific">Hymenobacter psychrotolerans DSM 18569</name>
    <dbReference type="NCBI Taxonomy" id="1121959"/>
    <lineage>
        <taxon>Bacteria</taxon>
        <taxon>Pseudomonadati</taxon>
        <taxon>Bacteroidota</taxon>
        <taxon>Cytophagia</taxon>
        <taxon>Cytophagales</taxon>
        <taxon>Hymenobacteraceae</taxon>
        <taxon>Hymenobacter</taxon>
    </lineage>
</organism>